<evidence type="ECO:0000259" key="1">
    <source>
        <dbReference type="Pfam" id="PF22966"/>
    </source>
</evidence>
<sequence length="406" mass="45440">AILKTLETVPFHQDYAIKGHGERVFLIELPGLAQRATSWFNFLTRASLQLNKLASEFDLLASSFIDMDSRSLEIISTLALSCSLLAFGTGFALPIQKFPAFEKTGICSTETFDTCSSELVQNLVARLWNIDCDANKNLRLLLTVCGLEKKHSRISSKNQILRIACDARSLIKVCNYAAEGLVRLHEGMKIVQTTDESQCHLIRDGLQLLLDVLKKWMCIPFQSPPYLFKARPCVLFELFASSTNKKKPELISVSPGFHLSLNLCLQLKNLPPHLPVRLTRFYCILSCKKPLQMPGHGGQSILGARFQALEADEIIDLNRKLFHFVTEGGIGINQHYKGNVNDDQVVSTYVCFEPNERGQGFSRCTLDVSSFPVGSYLIKWHSCCVDNMGNYWNLLPSSPGPSFTVQ</sequence>
<dbReference type="PANTHER" id="PTHR13322:SF2">
    <property type="entry name" value="INTEGRATOR COMPLEX SUBUNIT 7"/>
    <property type="match status" value="1"/>
</dbReference>
<evidence type="ECO:0000313" key="3">
    <source>
        <dbReference type="Proteomes" id="UP001370490"/>
    </source>
</evidence>
<dbReference type="Proteomes" id="UP001370490">
    <property type="component" value="Unassembled WGS sequence"/>
</dbReference>
<dbReference type="EMBL" id="JBAMMX010000003">
    <property type="protein sequence ID" value="KAK6944448.1"/>
    <property type="molecule type" value="Genomic_DNA"/>
</dbReference>
<organism evidence="2 3">
    <name type="scientific">Dillenia turbinata</name>
    <dbReference type="NCBI Taxonomy" id="194707"/>
    <lineage>
        <taxon>Eukaryota</taxon>
        <taxon>Viridiplantae</taxon>
        <taxon>Streptophyta</taxon>
        <taxon>Embryophyta</taxon>
        <taxon>Tracheophyta</taxon>
        <taxon>Spermatophyta</taxon>
        <taxon>Magnoliopsida</taxon>
        <taxon>eudicotyledons</taxon>
        <taxon>Gunneridae</taxon>
        <taxon>Pentapetalae</taxon>
        <taxon>Dilleniales</taxon>
        <taxon>Dilleniaceae</taxon>
        <taxon>Dillenia</taxon>
    </lineage>
</organism>
<dbReference type="GO" id="GO:0032039">
    <property type="term" value="C:integrator complex"/>
    <property type="evidence" value="ECO:0007669"/>
    <property type="project" value="InterPro"/>
</dbReference>
<feature type="domain" description="Integrator complex subunit 7-like C-terminal" evidence="1">
    <location>
        <begin position="237"/>
        <end position="406"/>
    </location>
</feature>
<comment type="caution">
    <text evidence="2">The sequence shown here is derived from an EMBL/GenBank/DDBJ whole genome shotgun (WGS) entry which is preliminary data.</text>
</comment>
<evidence type="ECO:0000313" key="2">
    <source>
        <dbReference type="EMBL" id="KAK6944448.1"/>
    </source>
</evidence>
<dbReference type="GO" id="GO:0034472">
    <property type="term" value="P:snRNA 3'-end processing"/>
    <property type="evidence" value="ECO:0007669"/>
    <property type="project" value="TreeGrafter"/>
</dbReference>
<dbReference type="AlphaFoldDB" id="A0AAN8ZRS2"/>
<name>A0AAN8ZRS2_9MAGN</name>
<dbReference type="Pfam" id="PF22966">
    <property type="entry name" value="INTS7_C_plants"/>
    <property type="match status" value="1"/>
</dbReference>
<accession>A0AAN8ZRS2</accession>
<feature type="non-terminal residue" evidence="2">
    <location>
        <position position="1"/>
    </location>
</feature>
<reference evidence="2 3" key="1">
    <citation type="submission" date="2023-12" db="EMBL/GenBank/DDBJ databases">
        <title>A high-quality genome assembly for Dillenia turbinata (Dilleniales).</title>
        <authorList>
            <person name="Chanderbali A."/>
        </authorList>
    </citation>
    <scope>NUCLEOTIDE SEQUENCE [LARGE SCALE GENOMIC DNA]</scope>
    <source>
        <strain evidence="2">LSX21</strain>
        <tissue evidence="2">Leaf</tissue>
    </source>
</reference>
<dbReference type="InterPro" id="IPR033060">
    <property type="entry name" value="INTS7"/>
</dbReference>
<gene>
    <name evidence="2" type="ORF">RJ641_025550</name>
</gene>
<protein>
    <recommendedName>
        <fullName evidence="1">Integrator complex subunit 7-like C-terminal domain-containing protein</fullName>
    </recommendedName>
</protein>
<keyword evidence="3" id="KW-1185">Reference proteome</keyword>
<dbReference type="InterPro" id="IPR055195">
    <property type="entry name" value="INTS7_C_plant"/>
</dbReference>
<proteinExistence type="predicted"/>
<dbReference type="PANTHER" id="PTHR13322">
    <property type="entry name" value="C1ORF73 PROTEIN"/>
    <property type="match status" value="1"/>
</dbReference>